<evidence type="ECO:0000313" key="4">
    <source>
        <dbReference type="Proteomes" id="UP000247832"/>
    </source>
</evidence>
<dbReference type="Gene3D" id="3.30.2310.20">
    <property type="entry name" value="RelE-like"/>
    <property type="match status" value="1"/>
</dbReference>
<evidence type="ECO:0000256" key="2">
    <source>
        <dbReference type="ARBA" id="ARBA00022649"/>
    </source>
</evidence>
<organism evidence="3 4">
    <name type="scientific">Arthrobacter livingstonensis</name>
    <dbReference type="NCBI Taxonomy" id="670078"/>
    <lineage>
        <taxon>Bacteria</taxon>
        <taxon>Bacillati</taxon>
        <taxon>Actinomycetota</taxon>
        <taxon>Actinomycetes</taxon>
        <taxon>Micrococcales</taxon>
        <taxon>Micrococcaceae</taxon>
        <taxon>Arthrobacter</taxon>
    </lineage>
</organism>
<protein>
    <submittedName>
        <fullName evidence="3">Type II toxin-antitoxin system RelE/ParE family toxin</fullName>
    </submittedName>
</protein>
<reference evidence="3 4" key="1">
    <citation type="submission" date="2018-05" db="EMBL/GenBank/DDBJ databases">
        <title>Genetic diversity of glacier-inhabiting Cryobacterium bacteria in China and description of Cryobacterium mengkeensis sp. nov. and Arthrobacter glacialis sp. nov.</title>
        <authorList>
            <person name="Liu Q."/>
            <person name="Xin Y.-H."/>
        </authorList>
    </citation>
    <scope>NUCLEOTIDE SEQUENCE [LARGE SCALE GENOMIC DNA]</scope>
    <source>
        <strain evidence="3 4">LI2</strain>
    </source>
</reference>
<evidence type="ECO:0000313" key="3">
    <source>
        <dbReference type="EMBL" id="PYI66712.1"/>
    </source>
</evidence>
<dbReference type="AlphaFoldDB" id="A0A2V5L7N1"/>
<dbReference type="EMBL" id="QJVD01000013">
    <property type="protein sequence ID" value="PYI66712.1"/>
    <property type="molecule type" value="Genomic_DNA"/>
</dbReference>
<dbReference type="PANTHER" id="PTHR35601">
    <property type="entry name" value="TOXIN RELE"/>
    <property type="match status" value="1"/>
</dbReference>
<dbReference type="OrthoDB" id="5326046at2"/>
<proteinExistence type="inferred from homology"/>
<dbReference type="InterPro" id="IPR007712">
    <property type="entry name" value="RelE/ParE_toxin"/>
</dbReference>
<name>A0A2V5L7N1_9MICC</name>
<dbReference type="SUPFAM" id="SSF143011">
    <property type="entry name" value="RelE-like"/>
    <property type="match status" value="1"/>
</dbReference>
<keyword evidence="4" id="KW-1185">Reference proteome</keyword>
<sequence length="91" mass="10161">MSAADPFTVEYDPKALKEVSRLDKPVARRVIKAINALSADPRPGGVRPLVGYPGLWRIRVGEYRVVYTIKDTELVVLALRVAHRSSVYRGL</sequence>
<evidence type="ECO:0000256" key="1">
    <source>
        <dbReference type="ARBA" id="ARBA00006226"/>
    </source>
</evidence>
<dbReference type="Pfam" id="PF05016">
    <property type="entry name" value="ParE_toxin"/>
    <property type="match status" value="1"/>
</dbReference>
<gene>
    <name evidence="3" type="ORF">CVV68_12945</name>
</gene>
<keyword evidence="2" id="KW-1277">Toxin-antitoxin system</keyword>
<dbReference type="Proteomes" id="UP000247832">
    <property type="component" value="Unassembled WGS sequence"/>
</dbReference>
<dbReference type="NCBIfam" id="TIGR02385">
    <property type="entry name" value="RelE_StbE"/>
    <property type="match status" value="1"/>
</dbReference>
<comment type="caution">
    <text evidence="3">The sequence shown here is derived from an EMBL/GenBank/DDBJ whole genome shotgun (WGS) entry which is preliminary data.</text>
</comment>
<accession>A0A2V5L7N1</accession>
<dbReference type="RefSeq" id="WP_110501429.1">
    <property type="nucleotide sequence ID" value="NZ_QJVD01000013.1"/>
</dbReference>
<comment type="similarity">
    <text evidence="1">Belongs to the RelE toxin family.</text>
</comment>
<dbReference type="InterPro" id="IPR035093">
    <property type="entry name" value="RelE/ParE_toxin_dom_sf"/>
</dbReference>
<dbReference type="PANTHER" id="PTHR35601:SF1">
    <property type="entry name" value="TOXIN RELE"/>
    <property type="match status" value="1"/>
</dbReference>